<dbReference type="PIRSF" id="PIRSF000094">
    <property type="entry name" value="Enoyl-ACP_rdct"/>
    <property type="match status" value="1"/>
</dbReference>
<dbReference type="PRINTS" id="PR00081">
    <property type="entry name" value="GDHRDH"/>
</dbReference>
<evidence type="ECO:0000256" key="5">
    <source>
        <dbReference type="ARBA" id="ARBA00023002"/>
    </source>
</evidence>
<organism evidence="9 10">
    <name type="scientific">Luteimonas terricola</name>
    <dbReference type="NCBI Taxonomy" id="645597"/>
    <lineage>
        <taxon>Bacteria</taxon>
        <taxon>Pseudomonadati</taxon>
        <taxon>Pseudomonadota</taxon>
        <taxon>Gammaproteobacteria</taxon>
        <taxon>Lysobacterales</taxon>
        <taxon>Lysobacteraceae</taxon>
        <taxon>Luteimonas</taxon>
    </lineage>
</organism>
<keyword evidence="4" id="KW-0276">Fatty acid metabolism</keyword>
<keyword evidence="3 8" id="KW-0444">Lipid biosynthesis</keyword>
<name>A0ABQ2E942_9GAMM</name>
<dbReference type="InterPro" id="IPR036291">
    <property type="entry name" value="NAD(P)-bd_dom_sf"/>
</dbReference>
<dbReference type="RefSeq" id="WP_132985169.1">
    <property type="nucleotide sequence ID" value="NZ_BMME01000001.1"/>
</dbReference>
<evidence type="ECO:0000313" key="10">
    <source>
        <dbReference type="Proteomes" id="UP000599009"/>
    </source>
</evidence>
<keyword evidence="8" id="KW-0520">NAD</keyword>
<dbReference type="InterPro" id="IPR014358">
    <property type="entry name" value="Enoyl-ACP_Rdtase_NADH"/>
</dbReference>
<comment type="similarity">
    <text evidence="2 8">Belongs to the short-chain dehydrogenases/reductases (SDR) family. FabI subfamily.</text>
</comment>
<keyword evidence="10" id="KW-1185">Reference proteome</keyword>
<dbReference type="Gene3D" id="1.10.8.400">
    <property type="entry name" value="Enoyl acyl carrier protein reductase"/>
    <property type="match status" value="1"/>
</dbReference>
<dbReference type="InterPro" id="IPR002347">
    <property type="entry name" value="SDR_fam"/>
</dbReference>
<dbReference type="Pfam" id="PF13561">
    <property type="entry name" value="adh_short_C2"/>
    <property type="match status" value="1"/>
</dbReference>
<dbReference type="PANTHER" id="PTHR43159">
    <property type="entry name" value="ENOYL-[ACYL-CARRIER-PROTEIN] REDUCTASE"/>
    <property type="match status" value="1"/>
</dbReference>
<evidence type="ECO:0000256" key="2">
    <source>
        <dbReference type="ARBA" id="ARBA00009233"/>
    </source>
</evidence>
<evidence type="ECO:0000256" key="1">
    <source>
        <dbReference type="ARBA" id="ARBA00005194"/>
    </source>
</evidence>
<evidence type="ECO:0000256" key="6">
    <source>
        <dbReference type="ARBA" id="ARBA00023098"/>
    </source>
</evidence>
<dbReference type="EMBL" id="BMME01000001">
    <property type="protein sequence ID" value="GGK01801.1"/>
    <property type="molecule type" value="Genomic_DNA"/>
</dbReference>
<keyword evidence="7 8" id="KW-0275">Fatty acid biosynthesis</keyword>
<dbReference type="PANTHER" id="PTHR43159:SF2">
    <property type="entry name" value="ENOYL-[ACYL-CARRIER-PROTEIN] REDUCTASE [NADH], CHLOROPLASTIC"/>
    <property type="match status" value="1"/>
</dbReference>
<evidence type="ECO:0000256" key="3">
    <source>
        <dbReference type="ARBA" id="ARBA00022516"/>
    </source>
</evidence>
<evidence type="ECO:0000256" key="7">
    <source>
        <dbReference type="ARBA" id="ARBA00023160"/>
    </source>
</evidence>
<sequence length="272" mass="28508">MGFLQGKRALITGIASQRSIANGIAEAMHREGAELAFTYQNDKLKSRVEDVASRLGGGPVFPLDVTDDAQIDALFADLGTHWPDGFDILIHAIAFAPREAIAGQFLDGLTRDAFSVAQDISAYSLAALSKGARPLMQGRKGAVLTLSYLGAVRTLPSYNVMGVAKASLEATMRYLAYNLGPEGIRVNAISAGPIKTLAAAGIGGFRRILGHVEAHAPLRRTVSIEDVGNVAAFLCSDLASGVTGEVTYVDAGYNIVSMTGLEEPAATAEAAE</sequence>
<accession>A0ABQ2E942</accession>
<comment type="caution">
    <text evidence="9">The sequence shown here is derived from an EMBL/GenBank/DDBJ whole genome shotgun (WGS) entry which is preliminary data.</text>
</comment>
<dbReference type="CDD" id="cd05372">
    <property type="entry name" value="ENR_SDR"/>
    <property type="match status" value="1"/>
</dbReference>
<dbReference type="SUPFAM" id="SSF51735">
    <property type="entry name" value="NAD(P)-binding Rossmann-fold domains"/>
    <property type="match status" value="1"/>
</dbReference>
<comment type="catalytic activity">
    <reaction evidence="8">
        <text>a 2,3-saturated acyl-[ACP] + NAD(+) = a (2E)-enoyl-[ACP] + NADH + H(+)</text>
        <dbReference type="Rhea" id="RHEA:10240"/>
        <dbReference type="Rhea" id="RHEA-COMP:9925"/>
        <dbReference type="Rhea" id="RHEA-COMP:9926"/>
        <dbReference type="ChEBI" id="CHEBI:15378"/>
        <dbReference type="ChEBI" id="CHEBI:57540"/>
        <dbReference type="ChEBI" id="CHEBI:57945"/>
        <dbReference type="ChEBI" id="CHEBI:78784"/>
        <dbReference type="ChEBI" id="CHEBI:78785"/>
        <dbReference type="EC" id="1.3.1.9"/>
    </reaction>
</comment>
<keyword evidence="6" id="KW-0443">Lipid metabolism</keyword>
<proteinExistence type="inferred from homology"/>
<dbReference type="Proteomes" id="UP000599009">
    <property type="component" value="Unassembled WGS sequence"/>
</dbReference>
<protein>
    <recommendedName>
        <fullName evidence="8">Enoyl-[acyl-carrier-protein] reductase [NADH]</fullName>
        <ecNumber evidence="8">1.3.1.9</ecNumber>
    </recommendedName>
</protein>
<reference evidence="10" key="1">
    <citation type="journal article" date="2019" name="Int. J. Syst. Evol. Microbiol.">
        <title>The Global Catalogue of Microorganisms (GCM) 10K type strain sequencing project: providing services to taxonomists for standard genome sequencing and annotation.</title>
        <authorList>
            <consortium name="The Broad Institute Genomics Platform"/>
            <consortium name="The Broad Institute Genome Sequencing Center for Infectious Disease"/>
            <person name="Wu L."/>
            <person name="Ma J."/>
        </authorList>
    </citation>
    <scope>NUCLEOTIDE SEQUENCE [LARGE SCALE GENOMIC DNA]</scope>
    <source>
        <strain evidence="10">CGMCC 1.8985</strain>
    </source>
</reference>
<dbReference type="Gene3D" id="3.40.50.720">
    <property type="entry name" value="NAD(P)-binding Rossmann-like Domain"/>
    <property type="match status" value="1"/>
</dbReference>
<evidence type="ECO:0000313" key="9">
    <source>
        <dbReference type="EMBL" id="GGK01801.1"/>
    </source>
</evidence>
<comment type="pathway">
    <text evidence="1">Lipid metabolism; fatty acid biosynthesis.</text>
</comment>
<evidence type="ECO:0000256" key="4">
    <source>
        <dbReference type="ARBA" id="ARBA00022832"/>
    </source>
</evidence>
<evidence type="ECO:0000256" key="8">
    <source>
        <dbReference type="PIRNR" id="PIRNR000094"/>
    </source>
</evidence>
<gene>
    <name evidence="9" type="primary">fabI</name>
    <name evidence="9" type="ORF">GCM10011394_08640</name>
</gene>
<keyword evidence="5 8" id="KW-0560">Oxidoreductase</keyword>
<dbReference type="EC" id="1.3.1.9" evidence="8"/>